<feature type="domain" description="Mab-21-like nucleotidyltransferase" evidence="10">
    <location>
        <begin position="395"/>
        <end position="488"/>
    </location>
</feature>
<dbReference type="PANTHER" id="PTHR10656:SF42">
    <property type="entry name" value="CYCLIC GMP-AMP SYNTHASE-LIKE PROTEIN-RELATED"/>
    <property type="match status" value="1"/>
</dbReference>
<dbReference type="GeneID" id="136801317"/>
<feature type="compositionally biased region" description="Basic and acidic residues" evidence="9">
    <location>
        <begin position="291"/>
        <end position="307"/>
    </location>
</feature>
<feature type="domain" description="Mab-21-like HhH/H2TH-like" evidence="11">
    <location>
        <begin position="497"/>
        <end position="592"/>
    </location>
</feature>
<keyword evidence="7" id="KW-0067">ATP-binding</keyword>
<dbReference type="EnsemblMetazoa" id="CLYHEMT017626.2">
    <property type="protein sequence ID" value="CLYHEMP017626.2"/>
    <property type="gene ID" value="CLYHEMG017626"/>
</dbReference>
<sequence length="794" mass="90570">MEEVCDRLLERIQSDPNVRGYKESHVLLANLCELFNERFEETELMITGSTMEKGKVVWANDVGDLDILVFNKMPQHLIDTQQVKDVPRHPGFVYIMRDGEHITTKMLKDGTPKVMDETIMPMLQIASIEGKGLFKVVHDPNGPATKIILLSNLQSLNEQWKNMGDINYNEIALFQNFVRVGLPSGPNRQNLTSEQEEERIEKATSALKEISKRERKDIFELKDLLVNVVPPILGMESLSEMSTSAPKSTKEDLNGSNEAETKDVESTKTNPPTIIHYEEKLDMASSIPETTTRHAKSEESNPSKNEEQYLSNKVMNHVDECVEPVPTTQDQVGMTEDEIYAEEGVQPSPRTSSVTSQQTGKSTECKSKTEAYMIDRVAKEVFGAMKRRANEMTGSQAANDEVNANVDDGEFSREIGIDIVIAYKLTEWPSIATGFFQRTERQWPSVETTEKLKMSSVFVVVKHPKTDLAEEMIPYCFRYSFSHGEKILCQDMNEIQSKCYRLMKLFHKSVLKKTCEGKTSFSSYHVKTAIFWVSEMNGEEIFQTENLEICITLIISFLLTAVQERHLKHFFIEQANLFQYFSNKEFEELEIKLNEAMTNLEEAFESVECEFIAISEDVETNTVVLSAGEQPETKGNAAKDDRYFTLYTRWSETYDRLTTHLAQEVHDPTSDKEGNAKFPMELKQLFRDSKMTYESMLNTFATIKTSMYTKHSLNPADARRPIEDVVMEDIQSMRSILKYVLKIPNIDQMATSEEALEQQMWNDIQSNDGDLMNYIAGSMPDGDQLLNSLLGAFK</sequence>
<evidence type="ECO:0000256" key="3">
    <source>
        <dbReference type="ARBA" id="ARBA00022679"/>
    </source>
</evidence>
<keyword evidence="13" id="KW-1185">Reference proteome</keyword>
<keyword evidence="5" id="KW-0479">Metal-binding</keyword>
<accession>A0A7M5X3Z4</accession>
<evidence type="ECO:0000256" key="2">
    <source>
        <dbReference type="ARBA" id="ARBA00008307"/>
    </source>
</evidence>
<dbReference type="InterPro" id="IPR046903">
    <property type="entry name" value="Mab-21-like_nuc_Trfase"/>
</dbReference>
<comment type="similarity">
    <text evidence="2">Belongs to the mab-21 family.</text>
</comment>
<dbReference type="RefSeq" id="XP_066914064.1">
    <property type="nucleotide sequence ID" value="XM_067057963.1"/>
</dbReference>
<feature type="compositionally biased region" description="Polar residues" evidence="9">
    <location>
        <begin position="348"/>
        <end position="362"/>
    </location>
</feature>
<dbReference type="InterPro" id="IPR024810">
    <property type="entry name" value="MAB21L/cGLR"/>
</dbReference>
<dbReference type="Proteomes" id="UP000594262">
    <property type="component" value="Unplaced"/>
</dbReference>
<dbReference type="PANTHER" id="PTHR10656">
    <property type="entry name" value="CELL FATE DETERMINING PROTEIN MAB21-RELATED"/>
    <property type="match status" value="1"/>
</dbReference>
<keyword evidence="3" id="KW-0808">Transferase</keyword>
<reference evidence="12" key="1">
    <citation type="submission" date="2021-01" db="UniProtKB">
        <authorList>
            <consortium name="EnsemblMetazoa"/>
        </authorList>
    </citation>
    <scope>IDENTIFICATION</scope>
</reference>
<evidence type="ECO:0000256" key="9">
    <source>
        <dbReference type="SAM" id="MobiDB-lite"/>
    </source>
</evidence>
<keyword evidence="6" id="KW-0547">Nucleotide-binding</keyword>
<dbReference type="GO" id="GO:0046872">
    <property type="term" value="F:metal ion binding"/>
    <property type="evidence" value="ECO:0007669"/>
    <property type="project" value="UniProtKB-KW"/>
</dbReference>
<dbReference type="AlphaFoldDB" id="A0A7M5X3Z4"/>
<feature type="compositionally biased region" description="Basic and acidic residues" evidence="9">
    <location>
        <begin position="248"/>
        <end position="266"/>
    </location>
</feature>
<evidence type="ECO:0008006" key="14">
    <source>
        <dbReference type="Google" id="ProtNLM"/>
    </source>
</evidence>
<dbReference type="EnsemblMetazoa" id="CLYHEMT017626.1">
    <property type="protein sequence ID" value="CLYHEMP017626.1"/>
    <property type="gene ID" value="CLYHEMG017626"/>
</dbReference>
<evidence type="ECO:0000256" key="8">
    <source>
        <dbReference type="ARBA" id="ARBA00022842"/>
    </source>
</evidence>
<dbReference type="Pfam" id="PF20266">
    <property type="entry name" value="Mab-21_C"/>
    <property type="match status" value="1"/>
</dbReference>
<name>A0A7M5X3Z4_9CNID</name>
<keyword evidence="4" id="KW-0548">Nucleotidyltransferase</keyword>
<evidence type="ECO:0000256" key="1">
    <source>
        <dbReference type="ARBA" id="ARBA00001946"/>
    </source>
</evidence>
<dbReference type="Pfam" id="PF03281">
    <property type="entry name" value="Mab-21"/>
    <property type="match status" value="1"/>
</dbReference>
<evidence type="ECO:0000313" key="13">
    <source>
        <dbReference type="Proteomes" id="UP000594262"/>
    </source>
</evidence>
<dbReference type="GO" id="GO:0005524">
    <property type="term" value="F:ATP binding"/>
    <property type="evidence" value="ECO:0007669"/>
    <property type="project" value="UniProtKB-KW"/>
</dbReference>
<organism evidence="12 13">
    <name type="scientific">Clytia hemisphaerica</name>
    <dbReference type="NCBI Taxonomy" id="252671"/>
    <lineage>
        <taxon>Eukaryota</taxon>
        <taxon>Metazoa</taxon>
        <taxon>Cnidaria</taxon>
        <taxon>Hydrozoa</taxon>
        <taxon>Hydroidolina</taxon>
        <taxon>Leptothecata</taxon>
        <taxon>Obeliida</taxon>
        <taxon>Clytiidae</taxon>
        <taxon>Clytia</taxon>
    </lineage>
</organism>
<keyword evidence="8" id="KW-0460">Magnesium</keyword>
<dbReference type="GO" id="GO:0016779">
    <property type="term" value="F:nucleotidyltransferase activity"/>
    <property type="evidence" value="ECO:0007669"/>
    <property type="project" value="UniProtKB-KW"/>
</dbReference>
<evidence type="ECO:0000259" key="11">
    <source>
        <dbReference type="Pfam" id="PF20266"/>
    </source>
</evidence>
<dbReference type="SMART" id="SM01265">
    <property type="entry name" value="Mab-21"/>
    <property type="match status" value="1"/>
</dbReference>
<feature type="region of interest" description="Disordered" evidence="9">
    <location>
        <begin position="239"/>
        <end position="307"/>
    </location>
</feature>
<evidence type="ECO:0000256" key="4">
    <source>
        <dbReference type="ARBA" id="ARBA00022695"/>
    </source>
</evidence>
<dbReference type="Gene3D" id="1.10.1410.40">
    <property type="match status" value="1"/>
</dbReference>
<dbReference type="InterPro" id="IPR046906">
    <property type="entry name" value="Mab-21_HhH/H2TH-like"/>
</dbReference>
<comment type="cofactor">
    <cofactor evidence="1">
        <name>Mg(2+)</name>
        <dbReference type="ChEBI" id="CHEBI:18420"/>
    </cofactor>
</comment>
<evidence type="ECO:0000256" key="6">
    <source>
        <dbReference type="ARBA" id="ARBA00022741"/>
    </source>
</evidence>
<protein>
    <recommendedName>
        <fullName evidence="14">Mab-21-like nucleotidyltransferase domain-containing protein</fullName>
    </recommendedName>
</protein>
<dbReference type="OrthoDB" id="5982295at2759"/>
<evidence type="ECO:0000256" key="5">
    <source>
        <dbReference type="ARBA" id="ARBA00022723"/>
    </source>
</evidence>
<evidence type="ECO:0000259" key="10">
    <source>
        <dbReference type="Pfam" id="PF03281"/>
    </source>
</evidence>
<proteinExistence type="inferred from homology"/>
<evidence type="ECO:0000256" key="7">
    <source>
        <dbReference type="ARBA" id="ARBA00022840"/>
    </source>
</evidence>
<feature type="region of interest" description="Disordered" evidence="9">
    <location>
        <begin position="342"/>
        <end position="366"/>
    </location>
</feature>
<evidence type="ECO:0000313" key="12">
    <source>
        <dbReference type="EnsemblMetazoa" id="CLYHEMP017626.2"/>
    </source>
</evidence>